<feature type="region of interest" description="Disordered" evidence="2">
    <location>
        <begin position="17"/>
        <end position="98"/>
    </location>
</feature>
<sequence>MLSTLAGLALVGGALPGVPADDTVGEVPDPAGPTSSRVVADAPRAFAAPTDDASAPPRTRAAAPLPDTAAVADGVPDAGTGSSAERHASRGDAPAAARAGVVPTRVAVPALGVDAPVTPVGLEPDGAMELPDDVSRVGWFAPGARPGASGSAVLAGHVDAASQGAGALFGLDRLEPDDLVRLVGEDGTEQAWRVVGRTSYAKDELPIEELFRGEGEPRLVLITCGGAYDPVARHYEDNVVVVAEPA</sequence>
<evidence type="ECO:0008006" key="5">
    <source>
        <dbReference type="Google" id="ProtNLM"/>
    </source>
</evidence>
<feature type="compositionally biased region" description="Low complexity" evidence="2">
    <location>
        <begin position="51"/>
        <end position="73"/>
    </location>
</feature>
<organism evidence="3 4">
    <name type="scientific">Egicoccus halophilus</name>
    <dbReference type="NCBI Taxonomy" id="1670830"/>
    <lineage>
        <taxon>Bacteria</taxon>
        <taxon>Bacillati</taxon>
        <taxon>Actinomycetota</taxon>
        <taxon>Nitriliruptoria</taxon>
        <taxon>Egicoccales</taxon>
        <taxon>Egicoccaceae</taxon>
        <taxon>Egicoccus</taxon>
    </lineage>
</organism>
<dbReference type="InterPro" id="IPR005754">
    <property type="entry name" value="Sortase"/>
</dbReference>
<keyword evidence="1" id="KW-0378">Hydrolase</keyword>
<protein>
    <recommendedName>
        <fullName evidence="5">Sortase family protein</fullName>
    </recommendedName>
</protein>
<dbReference type="InterPro" id="IPR023365">
    <property type="entry name" value="Sortase_dom-sf"/>
</dbReference>
<accession>A0A8J3ABN1</accession>
<comment type="caution">
    <text evidence="3">The sequence shown here is derived from an EMBL/GenBank/DDBJ whole genome shotgun (WGS) entry which is preliminary data.</text>
</comment>
<dbReference type="EMBL" id="BMHA01000001">
    <property type="protein sequence ID" value="GGI03425.1"/>
    <property type="molecule type" value="Genomic_DNA"/>
</dbReference>
<dbReference type="SUPFAM" id="SSF63817">
    <property type="entry name" value="Sortase"/>
    <property type="match status" value="1"/>
</dbReference>
<dbReference type="RefSeq" id="WP_130648416.1">
    <property type="nucleotide sequence ID" value="NZ_BMHA01000001.1"/>
</dbReference>
<reference evidence="3" key="1">
    <citation type="journal article" date="2014" name="Int. J. Syst. Evol. Microbiol.">
        <title>Complete genome sequence of Corynebacterium casei LMG S-19264T (=DSM 44701T), isolated from a smear-ripened cheese.</title>
        <authorList>
            <consortium name="US DOE Joint Genome Institute (JGI-PGF)"/>
            <person name="Walter F."/>
            <person name="Albersmeier A."/>
            <person name="Kalinowski J."/>
            <person name="Ruckert C."/>
        </authorList>
    </citation>
    <scope>NUCLEOTIDE SEQUENCE</scope>
    <source>
        <strain evidence="3">CGMCC 1.14988</strain>
    </source>
</reference>
<reference evidence="3" key="2">
    <citation type="submission" date="2020-09" db="EMBL/GenBank/DDBJ databases">
        <authorList>
            <person name="Sun Q."/>
            <person name="Zhou Y."/>
        </authorList>
    </citation>
    <scope>NUCLEOTIDE SEQUENCE</scope>
    <source>
        <strain evidence="3">CGMCC 1.14988</strain>
    </source>
</reference>
<dbReference type="CDD" id="cd05829">
    <property type="entry name" value="Sortase_F"/>
    <property type="match status" value="1"/>
</dbReference>
<dbReference type="OrthoDB" id="525039at2"/>
<evidence type="ECO:0000313" key="4">
    <source>
        <dbReference type="Proteomes" id="UP000650511"/>
    </source>
</evidence>
<name>A0A8J3ABN1_9ACTN</name>
<dbReference type="Pfam" id="PF04203">
    <property type="entry name" value="Sortase"/>
    <property type="match status" value="1"/>
</dbReference>
<evidence type="ECO:0000256" key="2">
    <source>
        <dbReference type="SAM" id="MobiDB-lite"/>
    </source>
</evidence>
<dbReference type="GO" id="GO:0016787">
    <property type="term" value="F:hydrolase activity"/>
    <property type="evidence" value="ECO:0007669"/>
    <property type="project" value="UniProtKB-KW"/>
</dbReference>
<evidence type="ECO:0000256" key="1">
    <source>
        <dbReference type="ARBA" id="ARBA00022801"/>
    </source>
</evidence>
<dbReference type="Gene3D" id="2.40.260.10">
    <property type="entry name" value="Sortase"/>
    <property type="match status" value="1"/>
</dbReference>
<evidence type="ECO:0000313" key="3">
    <source>
        <dbReference type="EMBL" id="GGI03425.1"/>
    </source>
</evidence>
<dbReference type="InterPro" id="IPR042001">
    <property type="entry name" value="Sortase_F"/>
</dbReference>
<dbReference type="AlphaFoldDB" id="A0A8J3ABN1"/>
<gene>
    <name evidence="3" type="ORF">GCM10011354_03970</name>
</gene>
<keyword evidence="4" id="KW-1185">Reference proteome</keyword>
<dbReference type="Proteomes" id="UP000650511">
    <property type="component" value="Unassembled WGS sequence"/>
</dbReference>
<proteinExistence type="predicted"/>